<sequence length="164" mass="17708">MATRSGRDMVQCGTYVVEVVEAWSYLWAMWRRGEALMRVTEECACEMMGGTLMYLLSTAPFLHTCCTGFQLVPSPVDQIVGICAIPCSTSQHGFWRACGKTAVGLAIASFQTHPGSSTTCPTGHGPCNACSISRSLVSPQQSARRGSLAVGRRLDMAVREEAPR</sequence>
<evidence type="ECO:0000313" key="2">
    <source>
        <dbReference type="Proteomes" id="UP000800035"/>
    </source>
</evidence>
<protein>
    <submittedName>
        <fullName evidence="1">Uncharacterized protein</fullName>
    </submittedName>
</protein>
<dbReference type="EMBL" id="ML977036">
    <property type="protein sequence ID" value="KAF1949536.1"/>
    <property type="molecule type" value="Genomic_DNA"/>
</dbReference>
<keyword evidence="2" id="KW-1185">Reference proteome</keyword>
<accession>A0A6A5TFI9</accession>
<reference evidence="1" key="1">
    <citation type="journal article" date="2020" name="Stud. Mycol.">
        <title>101 Dothideomycetes genomes: a test case for predicting lifestyles and emergence of pathogens.</title>
        <authorList>
            <person name="Haridas S."/>
            <person name="Albert R."/>
            <person name="Binder M."/>
            <person name="Bloem J."/>
            <person name="Labutti K."/>
            <person name="Salamov A."/>
            <person name="Andreopoulos B."/>
            <person name="Baker S."/>
            <person name="Barry K."/>
            <person name="Bills G."/>
            <person name="Bluhm B."/>
            <person name="Cannon C."/>
            <person name="Castanera R."/>
            <person name="Culley D."/>
            <person name="Daum C."/>
            <person name="Ezra D."/>
            <person name="Gonzalez J."/>
            <person name="Henrissat B."/>
            <person name="Kuo A."/>
            <person name="Liang C."/>
            <person name="Lipzen A."/>
            <person name="Lutzoni F."/>
            <person name="Magnuson J."/>
            <person name="Mondo S."/>
            <person name="Nolan M."/>
            <person name="Ohm R."/>
            <person name="Pangilinan J."/>
            <person name="Park H.-J."/>
            <person name="Ramirez L."/>
            <person name="Alfaro M."/>
            <person name="Sun H."/>
            <person name="Tritt A."/>
            <person name="Yoshinaga Y."/>
            <person name="Zwiers L.-H."/>
            <person name="Turgeon B."/>
            <person name="Goodwin S."/>
            <person name="Spatafora J."/>
            <person name="Crous P."/>
            <person name="Grigoriev I."/>
        </authorList>
    </citation>
    <scope>NUCLEOTIDE SEQUENCE</scope>
    <source>
        <strain evidence="1">CBS 675.92</strain>
    </source>
</reference>
<evidence type="ECO:0000313" key="1">
    <source>
        <dbReference type="EMBL" id="KAF1949536.1"/>
    </source>
</evidence>
<organism evidence="1 2">
    <name type="scientific">Byssothecium circinans</name>
    <dbReference type="NCBI Taxonomy" id="147558"/>
    <lineage>
        <taxon>Eukaryota</taxon>
        <taxon>Fungi</taxon>
        <taxon>Dikarya</taxon>
        <taxon>Ascomycota</taxon>
        <taxon>Pezizomycotina</taxon>
        <taxon>Dothideomycetes</taxon>
        <taxon>Pleosporomycetidae</taxon>
        <taxon>Pleosporales</taxon>
        <taxon>Massarineae</taxon>
        <taxon>Massarinaceae</taxon>
        <taxon>Byssothecium</taxon>
    </lineage>
</organism>
<dbReference type="AlphaFoldDB" id="A0A6A5TFI9"/>
<gene>
    <name evidence="1" type="ORF">CC80DRAFT_270928</name>
</gene>
<name>A0A6A5TFI9_9PLEO</name>
<proteinExistence type="predicted"/>
<dbReference type="Proteomes" id="UP000800035">
    <property type="component" value="Unassembled WGS sequence"/>
</dbReference>